<comment type="caution">
    <text evidence="2">The sequence shown here is derived from an EMBL/GenBank/DDBJ whole genome shotgun (WGS) entry which is preliminary data.</text>
</comment>
<accession>A0A640TBR5</accession>
<evidence type="ECO:0000313" key="3">
    <source>
        <dbReference type="Proteomes" id="UP000429552"/>
    </source>
</evidence>
<sequence length="79" mass="8188">MRGAGVLDENLDALAVRAQMQGRDGAGVPERVGDQLGHQEQQVLDGPCGGRGAEQGDEGSDEIAGVRCGIRLADTLGRM</sequence>
<dbReference type="EMBL" id="BLIP01000001">
    <property type="protein sequence ID" value="GFE19911.1"/>
    <property type="molecule type" value="Genomic_DNA"/>
</dbReference>
<protein>
    <submittedName>
        <fullName evidence="2">Uncharacterized protein</fullName>
    </submittedName>
</protein>
<gene>
    <name evidence="2" type="ORF">Sliba_03640</name>
</gene>
<name>A0A640TBR5_STRNI</name>
<dbReference type="AlphaFoldDB" id="A0A640TBR5"/>
<organism evidence="2 3">
    <name type="scientific">Streptomyces nigrescens</name>
    <dbReference type="NCBI Taxonomy" id="1920"/>
    <lineage>
        <taxon>Bacteria</taxon>
        <taxon>Bacillati</taxon>
        <taxon>Actinomycetota</taxon>
        <taxon>Actinomycetes</taxon>
        <taxon>Kitasatosporales</taxon>
        <taxon>Streptomycetaceae</taxon>
        <taxon>Streptomyces</taxon>
    </lineage>
</organism>
<reference evidence="2 3" key="1">
    <citation type="submission" date="2019-12" db="EMBL/GenBank/DDBJ databases">
        <title>Whole genome shotgun sequence of Streptomyces libani subsp. libani NBRC 13452.</title>
        <authorList>
            <person name="Ichikawa N."/>
            <person name="Kimura A."/>
            <person name="Kitahashi Y."/>
            <person name="Komaki H."/>
            <person name="Tamura T."/>
        </authorList>
    </citation>
    <scope>NUCLEOTIDE SEQUENCE [LARGE SCALE GENOMIC DNA]</scope>
    <source>
        <strain evidence="2 3">NBRC 13452</strain>
    </source>
</reference>
<evidence type="ECO:0000313" key="2">
    <source>
        <dbReference type="EMBL" id="GFE19911.1"/>
    </source>
</evidence>
<proteinExistence type="predicted"/>
<dbReference type="Proteomes" id="UP000429552">
    <property type="component" value="Unassembled WGS sequence"/>
</dbReference>
<feature type="region of interest" description="Disordered" evidence="1">
    <location>
        <begin position="22"/>
        <end position="60"/>
    </location>
</feature>
<evidence type="ECO:0000256" key="1">
    <source>
        <dbReference type="SAM" id="MobiDB-lite"/>
    </source>
</evidence>